<comment type="caution">
    <text evidence="2">The sequence shown here is derived from an EMBL/GenBank/DDBJ whole genome shotgun (WGS) entry which is preliminary data.</text>
</comment>
<evidence type="ECO:0000313" key="4">
    <source>
        <dbReference type="EMBL" id="CAF4343710.1"/>
    </source>
</evidence>
<dbReference type="AlphaFoldDB" id="A0A815RK26"/>
<feature type="domain" description="Reverse transcriptase" evidence="1">
    <location>
        <begin position="272"/>
        <end position="489"/>
    </location>
</feature>
<sequence>MNNVDSTKEEVELEEFLESENLFQLVRGVPREVSNTCLDLIITRNPSFINDAVIQPKLDRSDHSFIEFKMNKLSCKGRRVRTVYDYGVVNWEQVIARFLDIPVERLLKNYNSLNEEVQAFEEILLEHVKTYVPSKEIVIKLRDKVWFNDELRILYKKKLKFYRKRNNSIYHLQLYHEIAKKFKKACESTKENYFKRINDTVCASSKNWWRLIKYKLGRERNSTIPALVEMPEVEATLRSLYPNRACASEIINRMIKNMTPAIMKPLTKLIYESFETGVFPKCWKNGLITSVYKSGNNLDRSNYRPITLSKALSKIPERLGHRQLYRHLINTKLLSASQSEFIAKDSRTYVLLDVINKINTGVKDDKLVPCTLLDFKKAFDNVNHECLLVKLYKKGVRGQALKWIENYLKDRIVQTILDGCTSKKCSVTKGVPQGSILGPLLFLVYIDDITNDIESNINLFADDVILFNHKKDPLESITILNRDLKKVQE</sequence>
<dbReference type="Proteomes" id="UP000682733">
    <property type="component" value="Unassembled WGS sequence"/>
</dbReference>
<evidence type="ECO:0000313" key="3">
    <source>
        <dbReference type="EMBL" id="CAF4238587.1"/>
    </source>
</evidence>
<dbReference type="EMBL" id="CAJNOQ010020942">
    <property type="protein sequence ID" value="CAF1478114.1"/>
    <property type="molecule type" value="Genomic_DNA"/>
</dbReference>
<dbReference type="Proteomes" id="UP000681722">
    <property type="component" value="Unassembled WGS sequence"/>
</dbReference>
<name>A0A815RK26_9BILA</name>
<dbReference type="PANTHER" id="PTHR47510">
    <property type="entry name" value="REVERSE TRANSCRIPTASE DOMAIN-CONTAINING PROTEIN"/>
    <property type="match status" value="1"/>
</dbReference>
<dbReference type="EMBL" id="CAJOBC010086419">
    <property type="protein sequence ID" value="CAF4343710.1"/>
    <property type="molecule type" value="Genomic_DNA"/>
</dbReference>
<protein>
    <recommendedName>
        <fullName evidence="1">Reverse transcriptase domain-containing protein</fullName>
    </recommendedName>
</protein>
<proteinExistence type="predicted"/>
<dbReference type="OrthoDB" id="410381at2759"/>
<dbReference type="PROSITE" id="PS50878">
    <property type="entry name" value="RT_POL"/>
    <property type="match status" value="1"/>
</dbReference>
<organism evidence="2 5">
    <name type="scientific">Didymodactylos carnosus</name>
    <dbReference type="NCBI Taxonomy" id="1234261"/>
    <lineage>
        <taxon>Eukaryota</taxon>
        <taxon>Metazoa</taxon>
        <taxon>Spiralia</taxon>
        <taxon>Gnathifera</taxon>
        <taxon>Rotifera</taxon>
        <taxon>Eurotatoria</taxon>
        <taxon>Bdelloidea</taxon>
        <taxon>Philodinida</taxon>
        <taxon>Philodinidae</taxon>
        <taxon>Didymodactylos</taxon>
    </lineage>
</organism>
<dbReference type="InterPro" id="IPR043502">
    <property type="entry name" value="DNA/RNA_pol_sf"/>
</dbReference>
<reference evidence="2" key="1">
    <citation type="submission" date="2021-02" db="EMBL/GenBank/DDBJ databases">
        <authorList>
            <person name="Nowell W R."/>
        </authorList>
    </citation>
    <scope>NUCLEOTIDE SEQUENCE</scope>
</reference>
<gene>
    <name evidence="2" type="ORF">GPM918_LOCUS35719</name>
    <name evidence="4" type="ORF">SRO942_LOCUS36440</name>
    <name evidence="3" type="ORF">TMI583_LOCUS35421</name>
</gene>
<dbReference type="EMBL" id="CAJOBA010050833">
    <property type="protein sequence ID" value="CAF4238587.1"/>
    <property type="molecule type" value="Genomic_DNA"/>
</dbReference>
<evidence type="ECO:0000259" key="1">
    <source>
        <dbReference type="PROSITE" id="PS50878"/>
    </source>
</evidence>
<keyword evidence="5" id="KW-1185">Reference proteome</keyword>
<dbReference type="InterPro" id="IPR000477">
    <property type="entry name" value="RT_dom"/>
</dbReference>
<dbReference type="PANTHER" id="PTHR47510:SF3">
    <property type="entry name" value="ENDO_EXONUCLEASE_PHOSPHATASE DOMAIN-CONTAINING PROTEIN"/>
    <property type="match status" value="1"/>
</dbReference>
<dbReference type="Proteomes" id="UP000663829">
    <property type="component" value="Unassembled WGS sequence"/>
</dbReference>
<evidence type="ECO:0000313" key="5">
    <source>
        <dbReference type="Proteomes" id="UP000663829"/>
    </source>
</evidence>
<dbReference type="Pfam" id="PF00078">
    <property type="entry name" value="RVT_1"/>
    <property type="match status" value="1"/>
</dbReference>
<dbReference type="SUPFAM" id="SSF56672">
    <property type="entry name" value="DNA/RNA polymerases"/>
    <property type="match status" value="1"/>
</dbReference>
<accession>A0A815RK26</accession>
<evidence type="ECO:0000313" key="2">
    <source>
        <dbReference type="EMBL" id="CAF1478114.1"/>
    </source>
</evidence>